<dbReference type="PANTHER" id="PTHR30381">
    <property type="entry name" value="FLAGELLAR P-RING PERIPLASMIC PROTEIN FLGI"/>
    <property type="match status" value="1"/>
</dbReference>
<dbReference type="RefSeq" id="WP_085783947.1">
    <property type="nucleotide sequence ID" value="NZ_CP008743.1"/>
</dbReference>
<evidence type="ECO:0000256" key="3">
    <source>
        <dbReference type="ARBA" id="ARBA00019515"/>
    </source>
</evidence>
<dbReference type="NCBIfam" id="NF003676">
    <property type="entry name" value="PRK05303.1"/>
    <property type="match status" value="1"/>
</dbReference>
<dbReference type="Pfam" id="PF02119">
    <property type="entry name" value="FlgI"/>
    <property type="match status" value="1"/>
</dbReference>
<sequence length="386" mass="40302">MNKRSLQSIALIWWALIIGSFFFASQSTANQRIKDIVNFEGIRENQLVGYGLVVGLNGTGDDPKSSPFTSETLTSMLERLGVNIRNKDIKGKNVAAVMVTGSLPAFARHGGKIDISVSALGNAKSLAGGMLLVTPLVGADGNVYAVAQGAVAIGGYSAEGAKSSVGGGDAAGSSVTKGVPTSGRIANGAIVEREIGFSLASLKSMNISLKNPDLATAKRIAREINRVMGNSVAKAADPNTIELSIPTNYQNNVLDFLSEIEQLKVKTDQPAKIVIDEQNGVIVIGENVTISTVAIAQGNLTIKITETPQVSQPNPFSSAGSTQVVPRTKIEVDEGKGNKIAIVKESISLQNLVDGLNALGVSPRDLITILRAIKAAGALQAEIEVM</sequence>
<keyword evidence="9" id="KW-0282">Flagellum</keyword>
<reference evidence="9 10" key="1">
    <citation type="submission" date="2014-06" db="EMBL/GenBank/DDBJ databases">
        <title>The genome of the endonuclear symbiont Nucleicultrix amoebiphila.</title>
        <authorList>
            <person name="Schulz F."/>
            <person name="Horn M."/>
        </authorList>
    </citation>
    <scope>NUCLEOTIDE SEQUENCE [LARGE SCALE GENOMIC DNA]</scope>
    <source>
        <strain evidence="9 10">FS5</strain>
    </source>
</reference>
<name>A0A1W6N3V1_9PROT</name>
<proteinExistence type="inferred from homology"/>
<comment type="subcellular location">
    <subcellularLocation>
        <location evidence="2 8">Bacterial flagellum basal body</location>
    </subcellularLocation>
</comment>
<comment type="subunit">
    <text evidence="8">The basal body constitutes a major portion of the flagellar organelle and consists of four rings (L,P,S, and M) mounted on a central rod.</text>
</comment>
<evidence type="ECO:0000256" key="2">
    <source>
        <dbReference type="ARBA" id="ARBA00004117"/>
    </source>
</evidence>
<dbReference type="InterPro" id="IPR001782">
    <property type="entry name" value="Flag_FlgI"/>
</dbReference>
<evidence type="ECO:0000256" key="7">
    <source>
        <dbReference type="ARBA" id="ARBA00032344"/>
    </source>
</evidence>
<keyword evidence="5" id="KW-0574">Periplasm</keyword>
<dbReference type="KEGG" id="naf:GQ61_03395"/>
<protein>
    <recommendedName>
        <fullName evidence="3 8">Flagellar P-ring protein</fullName>
    </recommendedName>
    <alternativeName>
        <fullName evidence="7 8">Basal body P-ring protein</fullName>
    </alternativeName>
</protein>
<comment type="similarity">
    <text evidence="8">Belongs to the FlgI family.</text>
</comment>
<dbReference type="GO" id="GO:0030288">
    <property type="term" value="C:outer membrane-bounded periplasmic space"/>
    <property type="evidence" value="ECO:0007669"/>
    <property type="project" value="InterPro"/>
</dbReference>
<accession>A0A1W6N3V1</accession>
<comment type="function">
    <text evidence="1 8">Assembles around the rod to form the L-ring and probably protects the motor/basal body from shearing forces during rotation.</text>
</comment>
<evidence type="ECO:0000313" key="9">
    <source>
        <dbReference type="EMBL" id="ARN84524.1"/>
    </source>
</evidence>
<dbReference type="AlphaFoldDB" id="A0A1W6N3V1"/>
<keyword evidence="10" id="KW-1185">Reference proteome</keyword>
<evidence type="ECO:0000256" key="6">
    <source>
        <dbReference type="ARBA" id="ARBA00023143"/>
    </source>
</evidence>
<dbReference type="Proteomes" id="UP000237351">
    <property type="component" value="Chromosome"/>
</dbReference>
<dbReference type="STRING" id="1414854.GQ61_03395"/>
<evidence type="ECO:0000256" key="5">
    <source>
        <dbReference type="ARBA" id="ARBA00022764"/>
    </source>
</evidence>
<dbReference type="OrthoDB" id="9786431at2"/>
<keyword evidence="9" id="KW-0969">Cilium</keyword>
<evidence type="ECO:0000313" key="10">
    <source>
        <dbReference type="Proteomes" id="UP000237351"/>
    </source>
</evidence>
<dbReference type="GO" id="GO:0005198">
    <property type="term" value="F:structural molecule activity"/>
    <property type="evidence" value="ECO:0007669"/>
    <property type="project" value="InterPro"/>
</dbReference>
<evidence type="ECO:0000256" key="4">
    <source>
        <dbReference type="ARBA" id="ARBA00022729"/>
    </source>
</evidence>
<dbReference type="GO" id="GO:0009428">
    <property type="term" value="C:bacterial-type flagellum basal body, distal rod, P ring"/>
    <property type="evidence" value="ECO:0007669"/>
    <property type="project" value="InterPro"/>
</dbReference>
<evidence type="ECO:0000256" key="1">
    <source>
        <dbReference type="ARBA" id="ARBA00002591"/>
    </source>
</evidence>
<keyword evidence="9" id="KW-0966">Cell projection</keyword>
<keyword evidence="6 8" id="KW-0975">Bacterial flagellum</keyword>
<gene>
    <name evidence="8 9" type="primary">flgI</name>
    <name evidence="9" type="ORF">GQ61_03395</name>
</gene>
<organism evidence="9 10">
    <name type="scientific">Candidatus Nucleicultrix amoebiphila FS5</name>
    <dbReference type="NCBI Taxonomy" id="1414854"/>
    <lineage>
        <taxon>Bacteria</taxon>
        <taxon>Pseudomonadati</taxon>
        <taxon>Pseudomonadota</taxon>
        <taxon>Alphaproteobacteria</taxon>
        <taxon>Holosporales</taxon>
        <taxon>Candidatus Nucleicultricaceae</taxon>
        <taxon>Candidatus Nucleicultrix</taxon>
    </lineage>
</organism>
<dbReference type="GO" id="GO:0071973">
    <property type="term" value="P:bacterial-type flagellum-dependent cell motility"/>
    <property type="evidence" value="ECO:0007669"/>
    <property type="project" value="InterPro"/>
</dbReference>
<keyword evidence="4" id="KW-0732">Signal</keyword>
<dbReference type="EMBL" id="CP008743">
    <property type="protein sequence ID" value="ARN84524.1"/>
    <property type="molecule type" value="Genomic_DNA"/>
</dbReference>
<dbReference type="PRINTS" id="PR01010">
    <property type="entry name" value="FLGPRINGFLGI"/>
</dbReference>
<evidence type="ECO:0000256" key="8">
    <source>
        <dbReference type="HAMAP-Rule" id="MF_00416"/>
    </source>
</evidence>
<dbReference type="PANTHER" id="PTHR30381:SF0">
    <property type="entry name" value="FLAGELLAR P-RING PROTEIN"/>
    <property type="match status" value="1"/>
</dbReference>
<dbReference type="HAMAP" id="MF_00416">
    <property type="entry name" value="FlgI"/>
    <property type="match status" value="1"/>
</dbReference>